<dbReference type="PANTHER" id="PTHR30587">
    <property type="entry name" value="FLAGELLAR BIOSYNTHETIC PROTEIN FLIP"/>
    <property type="match status" value="1"/>
</dbReference>
<keyword evidence="13" id="KW-0282">Flagellum</keyword>
<evidence type="ECO:0000256" key="4">
    <source>
        <dbReference type="ARBA" id="ARBA00022475"/>
    </source>
</evidence>
<dbReference type="PROSITE" id="PS01061">
    <property type="entry name" value="FLIP_2"/>
    <property type="match status" value="1"/>
</dbReference>
<keyword evidence="6 12" id="KW-1005">Bacterial flagellum biogenesis</keyword>
<gene>
    <name evidence="12 13" type="primary">fliP</name>
    <name evidence="13" type="ORF">AXFE_26070</name>
</gene>
<proteinExistence type="inferred from homology"/>
<dbReference type="PANTHER" id="PTHR30587:SF0">
    <property type="entry name" value="FLAGELLAR BIOSYNTHETIC PROTEIN FLIP"/>
    <property type="match status" value="1"/>
</dbReference>
<dbReference type="GO" id="GO:0009306">
    <property type="term" value="P:protein secretion"/>
    <property type="evidence" value="ECO:0007669"/>
    <property type="project" value="UniProtKB-UniRule"/>
</dbReference>
<feature type="transmembrane region" description="Helical" evidence="12">
    <location>
        <begin position="216"/>
        <end position="236"/>
    </location>
</feature>
<comment type="similarity">
    <text evidence="1 12">Belongs to the FliP/MopC/SpaP family.</text>
</comment>
<evidence type="ECO:0000256" key="2">
    <source>
        <dbReference type="ARBA" id="ARBA00021714"/>
    </source>
</evidence>
<accession>A0A0D8HF95</accession>
<dbReference type="Pfam" id="PF00813">
    <property type="entry name" value="FliP"/>
    <property type="match status" value="1"/>
</dbReference>
<reference evidence="13 14" key="1">
    <citation type="submission" date="2015-01" db="EMBL/GenBank/DDBJ databases">
        <title>Draft genome of the acidophilic iron oxidizer Acidithrix ferrooxidans strain Py-F3.</title>
        <authorList>
            <person name="Poehlein A."/>
            <person name="Eisen S."/>
            <person name="Schloemann M."/>
            <person name="Johnson B.D."/>
            <person name="Daniel R."/>
            <person name="Muehling M."/>
        </authorList>
    </citation>
    <scope>NUCLEOTIDE SEQUENCE [LARGE SCALE GENOMIC DNA]</scope>
    <source>
        <strain evidence="13 14">Py-F3</strain>
    </source>
</reference>
<evidence type="ECO:0000256" key="7">
    <source>
        <dbReference type="ARBA" id="ARBA00022927"/>
    </source>
</evidence>
<evidence type="ECO:0000256" key="5">
    <source>
        <dbReference type="ARBA" id="ARBA00022692"/>
    </source>
</evidence>
<keyword evidence="13" id="KW-0966">Cell projection</keyword>
<dbReference type="InterPro" id="IPR005837">
    <property type="entry name" value="FliP"/>
</dbReference>
<evidence type="ECO:0000256" key="3">
    <source>
        <dbReference type="ARBA" id="ARBA00022448"/>
    </source>
</evidence>
<comment type="caution">
    <text evidence="13">The sequence shown here is derived from an EMBL/GenBank/DDBJ whole genome shotgun (WGS) entry which is preliminary data.</text>
</comment>
<evidence type="ECO:0000256" key="11">
    <source>
        <dbReference type="ARBA" id="ARBA00023225"/>
    </source>
</evidence>
<keyword evidence="10" id="KW-0975">Bacterial flagellum</keyword>
<keyword evidence="7 12" id="KW-0653">Protein transport</keyword>
<evidence type="ECO:0000313" key="13">
    <source>
        <dbReference type="EMBL" id="KJF16544.1"/>
    </source>
</evidence>
<keyword evidence="13" id="KW-0969">Cilium</keyword>
<comment type="function">
    <text evidence="12">Plays a role in the flagellum-specific transport system.</text>
</comment>
<dbReference type="STRING" id="1280514.AXFE_26070"/>
<evidence type="ECO:0000313" key="14">
    <source>
        <dbReference type="Proteomes" id="UP000032360"/>
    </source>
</evidence>
<dbReference type="EMBL" id="JXYS01000080">
    <property type="protein sequence ID" value="KJF16544.1"/>
    <property type="molecule type" value="Genomic_DNA"/>
</dbReference>
<evidence type="ECO:0000256" key="6">
    <source>
        <dbReference type="ARBA" id="ARBA00022795"/>
    </source>
</evidence>
<dbReference type="PRINTS" id="PR01302">
    <property type="entry name" value="TYPE3IMPPROT"/>
</dbReference>
<dbReference type="NCBIfam" id="TIGR01103">
    <property type="entry name" value="fliP"/>
    <property type="match status" value="1"/>
</dbReference>
<feature type="transmembrane region" description="Helical" evidence="12">
    <location>
        <begin position="175"/>
        <end position="204"/>
    </location>
</feature>
<evidence type="ECO:0000256" key="8">
    <source>
        <dbReference type="ARBA" id="ARBA00022989"/>
    </source>
</evidence>
<dbReference type="GO" id="GO:0005886">
    <property type="term" value="C:plasma membrane"/>
    <property type="evidence" value="ECO:0007669"/>
    <property type="project" value="UniProtKB-SubCell"/>
</dbReference>
<feature type="transmembrane region" description="Helical" evidence="12">
    <location>
        <begin position="82"/>
        <end position="102"/>
    </location>
</feature>
<organism evidence="13 14">
    <name type="scientific">Acidithrix ferrooxidans</name>
    <dbReference type="NCBI Taxonomy" id="1280514"/>
    <lineage>
        <taxon>Bacteria</taxon>
        <taxon>Bacillati</taxon>
        <taxon>Actinomycetota</taxon>
        <taxon>Acidimicrobiia</taxon>
        <taxon>Acidimicrobiales</taxon>
        <taxon>Acidimicrobiaceae</taxon>
        <taxon>Acidithrix</taxon>
    </lineage>
</organism>
<dbReference type="PRINTS" id="PR00951">
    <property type="entry name" value="FLGBIOSNFLIP"/>
</dbReference>
<comment type="subcellular location">
    <subcellularLocation>
        <location evidence="12">Cell membrane</location>
        <topology evidence="12">Multi-pass membrane protein</topology>
    </subcellularLocation>
    <subcellularLocation>
        <location evidence="12">Bacterial flagellum basal body</location>
    </subcellularLocation>
</comment>
<feature type="transmembrane region" description="Helical" evidence="12">
    <location>
        <begin position="36"/>
        <end position="62"/>
    </location>
</feature>
<dbReference type="PATRIC" id="fig|1280514.3.peg.3419"/>
<dbReference type="InterPro" id="IPR005838">
    <property type="entry name" value="T3SS_IM_P"/>
</dbReference>
<evidence type="ECO:0000256" key="12">
    <source>
        <dbReference type="RuleBase" id="RU362069"/>
    </source>
</evidence>
<evidence type="ECO:0000256" key="10">
    <source>
        <dbReference type="ARBA" id="ARBA00023143"/>
    </source>
</evidence>
<keyword evidence="5 12" id="KW-0812">Transmembrane</keyword>
<evidence type="ECO:0000256" key="1">
    <source>
        <dbReference type="ARBA" id="ARBA00006257"/>
    </source>
</evidence>
<dbReference type="AlphaFoldDB" id="A0A0D8HF95"/>
<keyword evidence="14" id="KW-1185">Reference proteome</keyword>
<dbReference type="GO" id="GO:0044781">
    <property type="term" value="P:bacterial-type flagellum organization"/>
    <property type="evidence" value="ECO:0007669"/>
    <property type="project" value="UniProtKB-UniRule"/>
</dbReference>
<keyword evidence="3 12" id="KW-0813">Transport</keyword>
<dbReference type="Proteomes" id="UP000032360">
    <property type="component" value="Unassembled WGS sequence"/>
</dbReference>
<dbReference type="NCBIfam" id="NF009438">
    <property type="entry name" value="PRK12797.1"/>
    <property type="match status" value="1"/>
</dbReference>
<dbReference type="GO" id="GO:0009425">
    <property type="term" value="C:bacterial-type flagellum basal body"/>
    <property type="evidence" value="ECO:0007669"/>
    <property type="project" value="UniProtKB-SubCell"/>
</dbReference>
<keyword evidence="8 12" id="KW-1133">Transmembrane helix</keyword>
<keyword evidence="11 12" id="KW-1006">Bacterial flagellum protein export</keyword>
<keyword evidence="9 12" id="KW-0472">Membrane</keyword>
<sequence length="237" mass="25663">MTPILAAAGLITPTTTTLPTVSINLGNTLTKPSQSIIVILLLSLLSIAPSLLIMMTSFVRIIIVLSITKNALGLSTIPPSQVLTGLALFMTFFIMAPTFTQINNVAVSPYLNGKISAVTAYNDAQAPLKTWMLKQTRTPELALFTQVTNQHPAKPQDISMSALVPAFMLSELKSAFIIGFVIYIPFMIVDLVVASILMSMGMMMIPPTLISLPFKLLLFVLVDGWTLVVHGLLVSFR</sequence>
<protein>
    <recommendedName>
        <fullName evidence="2 12">Flagellar biosynthetic protein FliP</fullName>
    </recommendedName>
</protein>
<keyword evidence="4 12" id="KW-1003">Cell membrane</keyword>
<name>A0A0D8HF95_9ACTN</name>
<evidence type="ECO:0000256" key="9">
    <source>
        <dbReference type="ARBA" id="ARBA00023136"/>
    </source>
</evidence>